<dbReference type="GO" id="GO:0016301">
    <property type="term" value="F:kinase activity"/>
    <property type="evidence" value="ECO:0007669"/>
    <property type="project" value="UniProtKB-KW"/>
</dbReference>
<dbReference type="InterPro" id="IPR029056">
    <property type="entry name" value="Ribokinase-like"/>
</dbReference>
<reference evidence="7" key="1">
    <citation type="submission" date="2021-03" db="EMBL/GenBank/DDBJ databases">
        <title>Microbacterium sp. nov., a novel actinobacterium isolated from cow dung.</title>
        <authorList>
            <person name="Zhang L."/>
        </authorList>
    </citation>
    <scope>NUCLEOTIDE SEQUENCE</scope>
    <source>
        <strain evidence="7">NEAU-LLB</strain>
    </source>
</reference>
<dbReference type="PROSITE" id="PS00583">
    <property type="entry name" value="PFKB_KINASES_1"/>
    <property type="match status" value="1"/>
</dbReference>
<dbReference type="Pfam" id="PF00294">
    <property type="entry name" value="PfkB"/>
    <property type="match status" value="1"/>
</dbReference>
<dbReference type="GO" id="GO:0005524">
    <property type="term" value="F:ATP binding"/>
    <property type="evidence" value="ECO:0007669"/>
    <property type="project" value="UniProtKB-KW"/>
</dbReference>
<dbReference type="CDD" id="cd01167">
    <property type="entry name" value="bac_FRK"/>
    <property type="match status" value="1"/>
</dbReference>
<evidence type="ECO:0000256" key="1">
    <source>
        <dbReference type="ARBA" id="ARBA00010688"/>
    </source>
</evidence>
<evidence type="ECO:0000256" key="2">
    <source>
        <dbReference type="ARBA" id="ARBA00022679"/>
    </source>
</evidence>
<evidence type="ECO:0000256" key="3">
    <source>
        <dbReference type="ARBA" id="ARBA00022741"/>
    </source>
</evidence>
<dbReference type="InterPro" id="IPR050306">
    <property type="entry name" value="PfkB_Carbo_kinase"/>
</dbReference>
<evidence type="ECO:0000313" key="7">
    <source>
        <dbReference type="EMBL" id="MBO3662816.1"/>
    </source>
</evidence>
<name>A0A939QQJ0_9MICO</name>
<keyword evidence="8" id="KW-1185">Reference proteome</keyword>
<protein>
    <submittedName>
        <fullName evidence="7">Carbohydrate kinase</fullName>
    </submittedName>
</protein>
<dbReference type="PANTHER" id="PTHR43085:SF1">
    <property type="entry name" value="PSEUDOURIDINE KINASE-RELATED"/>
    <property type="match status" value="1"/>
</dbReference>
<evidence type="ECO:0000259" key="6">
    <source>
        <dbReference type="Pfam" id="PF00294"/>
    </source>
</evidence>
<dbReference type="EMBL" id="JAGFOA010000002">
    <property type="protein sequence ID" value="MBO3662816.1"/>
    <property type="molecule type" value="Genomic_DNA"/>
</dbReference>
<feature type="domain" description="Carbohydrate kinase PfkB" evidence="6">
    <location>
        <begin position="8"/>
        <end position="286"/>
    </location>
</feature>
<dbReference type="InterPro" id="IPR002173">
    <property type="entry name" value="Carboh/pur_kinase_PfkB_CS"/>
</dbReference>
<dbReference type="PANTHER" id="PTHR43085">
    <property type="entry name" value="HEXOKINASE FAMILY MEMBER"/>
    <property type="match status" value="1"/>
</dbReference>
<keyword evidence="5" id="KW-0067">ATP-binding</keyword>
<dbReference type="InterPro" id="IPR011611">
    <property type="entry name" value="PfkB_dom"/>
</dbReference>
<proteinExistence type="inferred from homology"/>
<keyword evidence="2" id="KW-0808">Transferase</keyword>
<organism evidence="7 8">
    <name type="scientific">Microbacterium stercoris</name>
    <dbReference type="NCBI Taxonomy" id="2820289"/>
    <lineage>
        <taxon>Bacteria</taxon>
        <taxon>Bacillati</taxon>
        <taxon>Actinomycetota</taxon>
        <taxon>Actinomycetes</taxon>
        <taxon>Micrococcales</taxon>
        <taxon>Microbacteriaceae</taxon>
        <taxon>Microbacterium</taxon>
    </lineage>
</organism>
<keyword evidence="4 7" id="KW-0418">Kinase</keyword>
<dbReference type="SUPFAM" id="SSF53613">
    <property type="entry name" value="Ribokinase-like"/>
    <property type="match status" value="1"/>
</dbReference>
<comment type="caution">
    <text evidence="7">The sequence shown here is derived from an EMBL/GenBank/DDBJ whole genome shotgun (WGS) entry which is preliminary data.</text>
</comment>
<dbReference type="Gene3D" id="3.40.1190.20">
    <property type="match status" value="1"/>
</dbReference>
<dbReference type="RefSeq" id="WP_208501003.1">
    <property type="nucleotide sequence ID" value="NZ_JAGFOA010000002.1"/>
</dbReference>
<evidence type="ECO:0000256" key="5">
    <source>
        <dbReference type="ARBA" id="ARBA00022840"/>
    </source>
</evidence>
<accession>A0A939QQJ0</accession>
<dbReference type="AlphaFoldDB" id="A0A939QQJ0"/>
<dbReference type="Proteomes" id="UP000680132">
    <property type="component" value="Unassembled WGS sequence"/>
</dbReference>
<comment type="similarity">
    <text evidence="1">Belongs to the carbohydrate kinase PfkB family.</text>
</comment>
<gene>
    <name evidence="7" type="ORF">J5V96_04725</name>
</gene>
<evidence type="ECO:0000313" key="8">
    <source>
        <dbReference type="Proteomes" id="UP000680132"/>
    </source>
</evidence>
<keyword evidence="3" id="KW-0547">Nucleotide-binding</keyword>
<evidence type="ECO:0000256" key="4">
    <source>
        <dbReference type="ARBA" id="ARBA00022777"/>
    </source>
</evidence>
<sequence length="302" mass="31814">MTEACVLVIGEALVDIVVSAEGRTEHPGGSPANVALGLGRRGRDVALLTRLGRDPHASRIVRHLERSGVTVLAESFTSAPTSTALATLHGDGSARYEFDIEWDLPPVPPHVEPALLHTGSLGAFLEPGASKLLRYLEETPAAAISFDPNIRPDLIRDHSAAVEQFEAIAERSTIVKLSDEDAGWLYPDLSIREALGRIRAIGPRLVAATLGADGALLRSASESVDVPGVLTPIADTIGAGDTFMTSLIDDYLTYQGELDTERLSLLGVRAATAAAITVSRPGADLPWARELGGTHSAASHGE</sequence>